<reference evidence="1" key="1">
    <citation type="submission" date="2019-08" db="EMBL/GenBank/DDBJ databases">
        <authorList>
            <person name="Kucharzyk K."/>
            <person name="Murdoch R.W."/>
            <person name="Higgins S."/>
            <person name="Loffler F."/>
        </authorList>
    </citation>
    <scope>NUCLEOTIDE SEQUENCE</scope>
</reference>
<dbReference type="EMBL" id="VSSQ01105404">
    <property type="protein sequence ID" value="MPN45470.1"/>
    <property type="molecule type" value="Genomic_DNA"/>
</dbReference>
<comment type="caution">
    <text evidence="1">The sequence shown here is derived from an EMBL/GenBank/DDBJ whole genome shotgun (WGS) entry which is preliminary data.</text>
</comment>
<accession>A0A645I2T5</accession>
<name>A0A645I2T5_9ZZZZ</name>
<sequence length="68" mass="7116">MLTVVATPTRLPERLARSATVTSCFLSLSSPMAPLYVFTPVDNAVPAAEESVTELVPEKVVATPATGN</sequence>
<dbReference type="AlphaFoldDB" id="A0A645I2T5"/>
<evidence type="ECO:0000313" key="1">
    <source>
        <dbReference type="EMBL" id="MPN45470.1"/>
    </source>
</evidence>
<protein>
    <submittedName>
        <fullName evidence="1">Uncharacterized protein</fullName>
    </submittedName>
</protein>
<gene>
    <name evidence="1" type="ORF">SDC9_193037</name>
</gene>
<organism evidence="1">
    <name type="scientific">bioreactor metagenome</name>
    <dbReference type="NCBI Taxonomy" id="1076179"/>
    <lineage>
        <taxon>unclassified sequences</taxon>
        <taxon>metagenomes</taxon>
        <taxon>ecological metagenomes</taxon>
    </lineage>
</organism>
<proteinExistence type="predicted"/>